<feature type="domain" description="HTH iclR-type" evidence="4">
    <location>
        <begin position="3"/>
        <end position="63"/>
    </location>
</feature>
<evidence type="ECO:0000313" key="7">
    <source>
        <dbReference type="Proteomes" id="UP000509367"/>
    </source>
</evidence>
<organism evidence="6 7">
    <name type="scientific">Oricola thermophila</name>
    <dbReference type="NCBI Taxonomy" id="2742145"/>
    <lineage>
        <taxon>Bacteria</taxon>
        <taxon>Pseudomonadati</taxon>
        <taxon>Pseudomonadota</taxon>
        <taxon>Alphaproteobacteria</taxon>
        <taxon>Hyphomicrobiales</taxon>
        <taxon>Ahrensiaceae</taxon>
        <taxon>Oricola</taxon>
    </lineage>
</organism>
<dbReference type="PROSITE" id="PS51078">
    <property type="entry name" value="ICLR_ED"/>
    <property type="match status" value="1"/>
</dbReference>
<keyword evidence="2" id="KW-0238">DNA-binding</keyword>
<dbReference type="Proteomes" id="UP000509367">
    <property type="component" value="Chromosome"/>
</dbReference>
<keyword evidence="3" id="KW-0804">Transcription</keyword>
<dbReference type="PANTHER" id="PTHR30136:SF35">
    <property type="entry name" value="HTH-TYPE TRANSCRIPTIONAL REGULATOR RV1719"/>
    <property type="match status" value="1"/>
</dbReference>
<dbReference type="SMART" id="SM00346">
    <property type="entry name" value="HTH_ICLR"/>
    <property type="match status" value="1"/>
</dbReference>
<proteinExistence type="predicted"/>
<dbReference type="InterPro" id="IPR029016">
    <property type="entry name" value="GAF-like_dom_sf"/>
</dbReference>
<evidence type="ECO:0000259" key="5">
    <source>
        <dbReference type="PROSITE" id="PS51078"/>
    </source>
</evidence>
<evidence type="ECO:0000256" key="3">
    <source>
        <dbReference type="ARBA" id="ARBA00023163"/>
    </source>
</evidence>
<evidence type="ECO:0000256" key="2">
    <source>
        <dbReference type="ARBA" id="ARBA00023125"/>
    </source>
</evidence>
<keyword evidence="1" id="KW-0805">Transcription regulation</keyword>
<dbReference type="GO" id="GO:0003677">
    <property type="term" value="F:DNA binding"/>
    <property type="evidence" value="ECO:0007669"/>
    <property type="project" value="UniProtKB-KW"/>
</dbReference>
<dbReference type="InterPro" id="IPR050707">
    <property type="entry name" value="HTH_MetabolicPath_Reg"/>
</dbReference>
<dbReference type="SUPFAM" id="SSF46785">
    <property type="entry name" value="Winged helix' DNA-binding domain"/>
    <property type="match status" value="1"/>
</dbReference>
<gene>
    <name evidence="6" type="ORF">HTY61_08870</name>
</gene>
<evidence type="ECO:0000259" key="4">
    <source>
        <dbReference type="PROSITE" id="PS51077"/>
    </source>
</evidence>
<dbReference type="Pfam" id="PF09339">
    <property type="entry name" value="HTH_IclR"/>
    <property type="match status" value="1"/>
</dbReference>
<evidence type="ECO:0000256" key="1">
    <source>
        <dbReference type="ARBA" id="ARBA00023015"/>
    </source>
</evidence>
<evidence type="ECO:0000313" key="6">
    <source>
        <dbReference type="EMBL" id="QKV18555.1"/>
    </source>
</evidence>
<dbReference type="PROSITE" id="PS51077">
    <property type="entry name" value="HTH_ICLR"/>
    <property type="match status" value="1"/>
</dbReference>
<dbReference type="PANTHER" id="PTHR30136">
    <property type="entry name" value="HELIX-TURN-HELIX TRANSCRIPTIONAL REGULATOR, ICLR FAMILY"/>
    <property type="match status" value="1"/>
</dbReference>
<feature type="domain" description="IclR-ED" evidence="5">
    <location>
        <begin position="64"/>
        <end position="245"/>
    </location>
</feature>
<dbReference type="Gene3D" id="1.10.10.10">
    <property type="entry name" value="Winged helix-like DNA-binding domain superfamily/Winged helix DNA-binding domain"/>
    <property type="match status" value="1"/>
</dbReference>
<keyword evidence="7" id="KW-1185">Reference proteome</keyword>
<dbReference type="GO" id="GO:0045892">
    <property type="term" value="P:negative regulation of DNA-templated transcription"/>
    <property type="evidence" value="ECO:0007669"/>
    <property type="project" value="TreeGrafter"/>
</dbReference>
<dbReference type="InterPro" id="IPR036390">
    <property type="entry name" value="WH_DNA-bd_sf"/>
</dbReference>
<dbReference type="SUPFAM" id="SSF55781">
    <property type="entry name" value="GAF domain-like"/>
    <property type="match status" value="1"/>
</dbReference>
<dbReference type="InterPro" id="IPR005471">
    <property type="entry name" value="Tscrpt_reg_IclR_N"/>
</dbReference>
<reference evidence="6 7" key="1">
    <citation type="submission" date="2020-06" db="EMBL/GenBank/DDBJ databases">
        <title>Oricola thermophila sp. nov. isolated from a tidal sediments.</title>
        <authorList>
            <person name="Kwon K.K."/>
            <person name="Yang S.-H."/>
            <person name="Park M.-J."/>
        </authorList>
    </citation>
    <scope>NUCLEOTIDE SEQUENCE [LARGE SCALE GENOMIC DNA]</scope>
    <source>
        <strain evidence="6 7">MEBiC13590</strain>
    </source>
</reference>
<dbReference type="KEGG" id="orm:HTY61_08870"/>
<dbReference type="Pfam" id="PF01614">
    <property type="entry name" value="IclR_C"/>
    <property type="match status" value="1"/>
</dbReference>
<accession>A0A6N1VFZ8</accession>
<sequence length="255" mass="27254">MNVKSAERVIKIVELIADEPRSHAQLAAALAIPKSSLTGLLHTLTEGNFLAFDPISRTYRLGSAMVLIAQKYLAGMDLATISREAVDAVTRETGEATAMVISAGEDILIIAKAMGSHPIRRTMQVGERAPMTLSAAGRVFLAYMPESARFEIVTRQLAECGKGPENASRILEMIADVARGGMAYTFEELIPGIVAMALPVIGREGRLVGSLSVSAPASRYDDALVERIETSLRHHADRLGRTLGADGPLSRTLGS</sequence>
<dbReference type="InterPro" id="IPR036388">
    <property type="entry name" value="WH-like_DNA-bd_sf"/>
</dbReference>
<dbReference type="GO" id="GO:0003700">
    <property type="term" value="F:DNA-binding transcription factor activity"/>
    <property type="evidence" value="ECO:0007669"/>
    <property type="project" value="TreeGrafter"/>
</dbReference>
<protein>
    <submittedName>
        <fullName evidence="6">IclR family transcriptional regulator</fullName>
    </submittedName>
</protein>
<name>A0A6N1VFZ8_9HYPH</name>
<dbReference type="Gene3D" id="3.30.450.40">
    <property type="match status" value="1"/>
</dbReference>
<dbReference type="InterPro" id="IPR014757">
    <property type="entry name" value="Tscrpt_reg_IclR_C"/>
</dbReference>
<dbReference type="AlphaFoldDB" id="A0A6N1VFZ8"/>
<dbReference type="EMBL" id="CP054836">
    <property type="protein sequence ID" value="QKV18555.1"/>
    <property type="molecule type" value="Genomic_DNA"/>
</dbReference>